<keyword evidence="5" id="KW-1185">Reference proteome</keyword>
<feature type="domain" description="PAC" evidence="2">
    <location>
        <begin position="421"/>
        <end position="474"/>
    </location>
</feature>
<dbReference type="InterPro" id="IPR035965">
    <property type="entry name" value="PAS-like_dom_sf"/>
</dbReference>
<feature type="domain" description="PAS" evidence="1">
    <location>
        <begin position="343"/>
        <end position="419"/>
    </location>
</feature>
<dbReference type="NCBIfam" id="TIGR00254">
    <property type="entry name" value="GGDEF"/>
    <property type="match status" value="1"/>
</dbReference>
<dbReference type="InterPro" id="IPR013767">
    <property type="entry name" value="PAS_fold"/>
</dbReference>
<dbReference type="InterPro" id="IPR013656">
    <property type="entry name" value="PAS_4"/>
</dbReference>
<dbReference type="SUPFAM" id="SSF55785">
    <property type="entry name" value="PYP-like sensor domain (PAS domain)"/>
    <property type="match status" value="4"/>
</dbReference>
<dbReference type="Pfam" id="PF00989">
    <property type="entry name" value="PAS"/>
    <property type="match status" value="1"/>
</dbReference>
<dbReference type="InterPro" id="IPR029787">
    <property type="entry name" value="Nucleotide_cyclase"/>
</dbReference>
<proteinExistence type="predicted"/>
<organism evidence="4 5">
    <name type="scientific">Massilia norwichensis</name>
    <dbReference type="NCBI Taxonomy" id="1442366"/>
    <lineage>
        <taxon>Bacteria</taxon>
        <taxon>Pseudomonadati</taxon>
        <taxon>Pseudomonadota</taxon>
        <taxon>Betaproteobacteria</taxon>
        <taxon>Burkholderiales</taxon>
        <taxon>Oxalobacteraceae</taxon>
        <taxon>Telluria group</taxon>
        <taxon>Massilia</taxon>
    </lineage>
</organism>
<dbReference type="SUPFAM" id="SSF55073">
    <property type="entry name" value="Nucleotide cyclase"/>
    <property type="match status" value="1"/>
</dbReference>
<dbReference type="SMART" id="SM00091">
    <property type="entry name" value="PAS"/>
    <property type="match status" value="4"/>
</dbReference>
<dbReference type="CDD" id="cd01949">
    <property type="entry name" value="GGDEF"/>
    <property type="match status" value="1"/>
</dbReference>
<dbReference type="InterPro" id="IPR003018">
    <property type="entry name" value="GAF"/>
</dbReference>
<feature type="domain" description="GGDEF" evidence="3">
    <location>
        <begin position="753"/>
        <end position="886"/>
    </location>
</feature>
<dbReference type="PANTHER" id="PTHR44757:SF2">
    <property type="entry name" value="BIOFILM ARCHITECTURE MAINTENANCE PROTEIN MBAA"/>
    <property type="match status" value="1"/>
</dbReference>
<evidence type="ECO:0000259" key="1">
    <source>
        <dbReference type="PROSITE" id="PS50112"/>
    </source>
</evidence>
<dbReference type="SMART" id="SM00267">
    <property type="entry name" value="GGDEF"/>
    <property type="match status" value="1"/>
</dbReference>
<dbReference type="EMBL" id="JANUGX010000013">
    <property type="protein sequence ID" value="MCS0590029.1"/>
    <property type="molecule type" value="Genomic_DNA"/>
</dbReference>
<protein>
    <submittedName>
        <fullName evidence="4">PAS domain-containing protein</fullName>
    </submittedName>
</protein>
<evidence type="ECO:0000313" key="5">
    <source>
        <dbReference type="Proteomes" id="UP001205560"/>
    </source>
</evidence>
<evidence type="ECO:0000313" key="4">
    <source>
        <dbReference type="EMBL" id="MCS0590029.1"/>
    </source>
</evidence>
<accession>A0ABT2A766</accession>
<dbReference type="Gene3D" id="3.30.450.40">
    <property type="match status" value="1"/>
</dbReference>
<dbReference type="Pfam" id="PF00990">
    <property type="entry name" value="GGDEF"/>
    <property type="match status" value="1"/>
</dbReference>
<dbReference type="CDD" id="cd00130">
    <property type="entry name" value="PAS"/>
    <property type="match status" value="2"/>
</dbReference>
<dbReference type="Gene3D" id="3.30.450.20">
    <property type="entry name" value="PAS domain"/>
    <property type="match status" value="4"/>
</dbReference>
<dbReference type="InterPro" id="IPR043128">
    <property type="entry name" value="Rev_trsase/Diguanyl_cyclase"/>
</dbReference>
<dbReference type="Pfam" id="PF01590">
    <property type="entry name" value="GAF"/>
    <property type="match status" value="1"/>
</dbReference>
<dbReference type="PROSITE" id="PS50887">
    <property type="entry name" value="GGDEF"/>
    <property type="match status" value="1"/>
</dbReference>
<dbReference type="InterPro" id="IPR029016">
    <property type="entry name" value="GAF-like_dom_sf"/>
</dbReference>
<sequence>MHHPITATEQDRLKALESLDVLDTPAEQRFDRFTRLAALTFGVPIALVSLVDGSRQWFKSRCGIDGTELPRSAAFCSHVVTQGEMMVVEDATQDPRFAGNPLVTGAPHIRFYAGQPLFSDGQPVGTLCIVDRAPRRFDAEQRQALRDLADLAEAELNHVKMATARLMAEQALKALNAQLEQRVAERTAELECKLGELSRESARRKEAEASLQHSEEWNRTIVATSYNGFVGVDAEGRIVEWNPSAERIFGWPRAQALGRSLSGLVVPPALRAAHEAGMRRCIETGHGTVLNSRLELPALTASGRQITVEMTLSSYEWRGKRCFGAFMNDISERIRTRQQLEEKQEMLDAILESIDVGVVACDAVGNLSLFNRAARAIIGRDMKTIVPAEWSQYYGMYHVDGRTPLAMDEVPLVRALKGETVRDEAIVIAPDAAASHSLLVSGRPLRGVSGRPLGAVVVMKDVTEANAARELLERSEGRLRALAENLPAIIGKVDAERRFVFLNGHALQSYGKSADALFGQAVASGYRPDDYTRLLPWIERAEGGEQVDFEYVARIADREQHFQCCFVPQRSASGAPAGFYAMAVDITERKLGELRQAENEERLRTITDNVPVLIAHLDGARRYVFANAVHQSWLGKAAGQILGKTMEEAFGADYVAPQAKALEKAWQGQASQCEHEIVRKKHTRIAHTTFLPQLRDGQVVGVYVLTLDATASRLHERSLHALAHTDTLTGLPNRRHFESALEKATGRSARPARGTALLYLDIDHFKAINDRYGHAVGDAVLVEFARRLGGAVRNSDLVSRLAGDEFTVLLNDVAGEADVEAVARKILAAMRAPFELEAVVLQVRTSVGAALADQPDPDPARLLDTADRALYKAKEAGRNTFAMLRLGRSQRPALVHG</sequence>
<dbReference type="PROSITE" id="PS50112">
    <property type="entry name" value="PAS"/>
    <property type="match status" value="3"/>
</dbReference>
<dbReference type="RefSeq" id="WP_258845803.1">
    <property type="nucleotide sequence ID" value="NZ_JANUGX010000013.1"/>
</dbReference>
<reference evidence="4 5" key="1">
    <citation type="submission" date="2022-08" db="EMBL/GenBank/DDBJ databases">
        <title>Reclassification of Massilia species as members of the genera Telluria, Duganella, Pseudoduganella, Mokoshia gen. nov. and Zemynaea gen. nov. using orthogonal and non-orthogonal genome-based approaches.</title>
        <authorList>
            <person name="Bowman J.P."/>
        </authorList>
    </citation>
    <scope>NUCLEOTIDE SEQUENCE [LARGE SCALE GENOMIC DNA]</scope>
    <source>
        <strain evidence="4 5">LMG 28164</strain>
    </source>
</reference>
<gene>
    <name evidence="4" type="ORF">NX782_12530</name>
</gene>
<dbReference type="InterPro" id="IPR052155">
    <property type="entry name" value="Biofilm_reg_signaling"/>
</dbReference>
<dbReference type="Gene3D" id="3.30.70.270">
    <property type="match status" value="1"/>
</dbReference>
<feature type="domain" description="PAS" evidence="1">
    <location>
        <begin position="214"/>
        <end position="285"/>
    </location>
</feature>
<evidence type="ECO:0000259" key="2">
    <source>
        <dbReference type="PROSITE" id="PS50113"/>
    </source>
</evidence>
<dbReference type="NCBIfam" id="TIGR00229">
    <property type="entry name" value="sensory_box"/>
    <property type="match status" value="3"/>
</dbReference>
<comment type="caution">
    <text evidence="4">The sequence shown here is derived from an EMBL/GenBank/DDBJ whole genome shotgun (WGS) entry which is preliminary data.</text>
</comment>
<dbReference type="SUPFAM" id="SSF55781">
    <property type="entry name" value="GAF domain-like"/>
    <property type="match status" value="1"/>
</dbReference>
<dbReference type="InterPro" id="IPR000014">
    <property type="entry name" value="PAS"/>
</dbReference>
<dbReference type="PROSITE" id="PS50113">
    <property type="entry name" value="PAC"/>
    <property type="match status" value="1"/>
</dbReference>
<dbReference type="PANTHER" id="PTHR44757">
    <property type="entry name" value="DIGUANYLATE CYCLASE DGCP"/>
    <property type="match status" value="1"/>
</dbReference>
<evidence type="ECO:0000259" key="3">
    <source>
        <dbReference type="PROSITE" id="PS50887"/>
    </source>
</evidence>
<dbReference type="SMART" id="SM00065">
    <property type="entry name" value="GAF"/>
    <property type="match status" value="1"/>
</dbReference>
<dbReference type="InterPro" id="IPR000700">
    <property type="entry name" value="PAS-assoc_C"/>
</dbReference>
<dbReference type="Proteomes" id="UP001205560">
    <property type="component" value="Unassembled WGS sequence"/>
</dbReference>
<feature type="domain" description="PAS" evidence="1">
    <location>
        <begin position="475"/>
        <end position="545"/>
    </location>
</feature>
<name>A0ABT2A766_9BURK</name>
<dbReference type="Pfam" id="PF08448">
    <property type="entry name" value="PAS_4"/>
    <property type="match status" value="3"/>
</dbReference>
<dbReference type="InterPro" id="IPR000160">
    <property type="entry name" value="GGDEF_dom"/>
</dbReference>